<name>A0A914Y7L6_9BILA</name>
<dbReference type="WBParaSite" id="PSU_v2.g13603.t1">
    <property type="protein sequence ID" value="PSU_v2.g13603.t1"/>
    <property type="gene ID" value="PSU_v2.g13603"/>
</dbReference>
<proteinExistence type="predicted"/>
<protein>
    <submittedName>
        <fullName evidence="2">Uncharacterized protein</fullName>
    </submittedName>
</protein>
<dbReference type="Proteomes" id="UP000887577">
    <property type="component" value="Unplaced"/>
</dbReference>
<keyword evidence="1" id="KW-1185">Reference proteome</keyword>
<accession>A0A914Y7L6</accession>
<dbReference type="AlphaFoldDB" id="A0A914Y7L6"/>
<sequence length="112" mass="12900">MSPGWVRDGWLTGTHWSPQDFMFHGWKKSKLGGEWHWPFSNETNMGNFSSCKFADSEFANFKYLPKFIKSNSEINEILGNKVKAVAKDYENILKRIHPMCSKPCLTAIPSNQ</sequence>
<evidence type="ECO:0000313" key="2">
    <source>
        <dbReference type="WBParaSite" id="PSU_v2.g13603.t1"/>
    </source>
</evidence>
<organism evidence="1 2">
    <name type="scientific">Panagrolaimus superbus</name>
    <dbReference type="NCBI Taxonomy" id="310955"/>
    <lineage>
        <taxon>Eukaryota</taxon>
        <taxon>Metazoa</taxon>
        <taxon>Ecdysozoa</taxon>
        <taxon>Nematoda</taxon>
        <taxon>Chromadorea</taxon>
        <taxon>Rhabditida</taxon>
        <taxon>Tylenchina</taxon>
        <taxon>Panagrolaimomorpha</taxon>
        <taxon>Panagrolaimoidea</taxon>
        <taxon>Panagrolaimidae</taxon>
        <taxon>Panagrolaimus</taxon>
    </lineage>
</organism>
<reference evidence="2" key="1">
    <citation type="submission" date="2022-11" db="UniProtKB">
        <authorList>
            <consortium name="WormBaseParasite"/>
        </authorList>
    </citation>
    <scope>IDENTIFICATION</scope>
</reference>
<evidence type="ECO:0000313" key="1">
    <source>
        <dbReference type="Proteomes" id="UP000887577"/>
    </source>
</evidence>